<sequence length="265" mass="29785">MIFKRELKRNLKSLIIWSIVLSGLILMTLSIFPQFAEQQKEMTKLLEAYPEPIKKAFGMNELNMGDLMGFYGVEIYMMTTLLGSIYSAILASNILAKEENEKTIEFLLSKPVTRSRIVTEKLLAVFVNILILNGVSTITSMIGFQFAKESDVPIDTFSLLIVATILLHWTFGAIAFMLSSILKKTRSILSVSLGVVLAAYFMNVMAGISEDLEFLKYFSPFKYVDAAAIINDNAIEPLYIFIMAAVILISIFTSYMVYKKKDIAV</sequence>
<feature type="transmembrane region" description="Helical" evidence="1">
    <location>
        <begin position="14"/>
        <end position="36"/>
    </location>
</feature>
<feature type="transmembrane region" description="Helical" evidence="1">
    <location>
        <begin position="238"/>
        <end position="258"/>
    </location>
</feature>
<reference evidence="2 3" key="1">
    <citation type="submission" date="2020-07" db="EMBL/GenBank/DDBJ databases">
        <title>Genomic Encyclopedia of Type Strains, Phase IV (KMG-IV): sequencing the most valuable type-strain genomes for metagenomic binning, comparative biology and taxonomic classification.</title>
        <authorList>
            <person name="Goeker M."/>
        </authorList>
    </citation>
    <scope>NUCLEOTIDE SEQUENCE [LARGE SCALE GENOMIC DNA]</scope>
    <source>
        <strain evidence="2 3">DSM 25220</strain>
    </source>
</reference>
<gene>
    <name evidence="2" type="ORF">HNQ85_001353</name>
</gene>
<protein>
    <submittedName>
        <fullName evidence="2">ABC-2 type transport system permease protein</fullName>
    </submittedName>
</protein>
<organism evidence="2 3">
    <name type="scientific">[Anoxybacillus] calidus</name>
    <dbReference type="NCBI Taxonomy" id="575178"/>
    <lineage>
        <taxon>Bacteria</taxon>
        <taxon>Bacillati</taxon>
        <taxon>Bacillota</taxon>
        <taxon>Bacilli</taxon>
        <taxon>Bacillales</taxon>
        <taxon>Anoxybacillaceae</taxon>
        <taxon>Paranoxybacillus</taxon>
    </lineage>
</organism>
<dbReference type="Pfam" id="PF12679">
    <property type="entry name" value="ABC2_membrane_2"/>
    <property type="match status" value="1"/>
</dbReference>
<keyword evidence="3" id="KW-1185">Reference proteome</keyword>
<dbReference type="EMBL" id="JACDUU010000002">
    <property type="protein sequence ID" value="MBA2871083.1"/>
    <property type="molecule type" value="Genomic_DNA"/>
</dbReference>
<feature type="transmembrane region" description="Helical" evidence="1">
    <location>
        <begin position="188"/>
        <end position="208"/>
    </location>
</feature>
<feature type="transmembrane region" description="Helical" evidence="1">
    <location>
        <begin position="156"/>
        <end position="176"/>
    </location>
</feature>
<dbReference type="PANTHER" id="PTHR37305:SF1">
    <property type="entry name" value="MEMBRANE PROTEIN"/>
    <property type="match status" value="1"/>
</dbReference>
<comment type="caution">
    <text evidence="2">The sequence shown here is derived from an EMBL/GenBank/DDBJ whole genome shotgun (WGS) entry which is preliminary data.</text>
</comment>
<evidence type="ECO:0000256" key="1">
    <source>
        <dbReference type="SAM" id="Phobius"/>
    </source>
</evidence>
<accession>A0A7V9YZ35</accession>
<feature type="transmembrane region" description="Helical" evidence="1">
    <location>
        <begin position="75"/>
        <end position="96"/>
    </location>
</feature>
<proteinExistence type="predicted"/>
<dbReference type="Proteomes" id="UP000580891">
    <property type="component" value="Unassembled WGS sequence"/>
</dbReference>
<evidence type="ECO:0000313" key="3">
    <source>
        <dbReference type="Proteomes" id="UP000580891"/>
    </source>
</evidence>
<dbReference type="PANTHER" id="PTHR37305">
    <property type="entry name" value="INTEGRAL MEMBRANE PROTEIN-RELATED"/>
    <property type="match status" value="1"/>
</dbReference>
<dbReference type="AlphaFoldDB" id="A0A7V9YZ35"/>
<keyword evidence="1" id="KW-0472">Membrane</keyword>
<evidence type="ECO:0000313" key="2">
    <source>
        <dbReference type="EMBL" id="MBA2871083.1"/>
    </source>
</evidence>
<dbReference type="RefSeq" id="WP_181536938.1">
    <property type="nucleotide sequence ID" value="NZ_JACDUU010000002.1"/>
</dbReference>
<dbReference type="GO" id="GO:0140359">
    <property type="term" value="F:ABC-type transporter activity"/>
    <property type="evidence" value="ECO:0007669"/>
    <property type="project" value="InterPro"/>
</dbReference>
<dbReference type="GO" id="GO:0005886">
    <property type="term" value="C:plasma membrane"/>
    <property type="evidence" value="ECO:0007669"/>
    <property type="project" value="UniProtKB-SubCell"/>
</dbReference>
<feature type="transmembrane region" description="Helical" evidence="1">
    <location>
        <begin position="122"/>
        <end position="144"/>
    </location>
</feature>
<keyword evidence="1" id="KW-0812">Transmembrane</keyword>
<name>A0A7V9YZ35_9BACL</name>
<keyword evidence="1" id="KW-1133">Transmembrane helix</keyword>